<dbReference type="EMBL" id="UZAN01062570">
    <property type="protein sequence ID" value="VDP93268.1"/>
    <property type="molecule type" value="Genomic_DNA"/>
</dbReference>
<reference evidence="4" key="1">
    <citation type="submission" date="2016-06" db="UniProtKB">
        <authorList>
            <consortium name="WormBaseParasite"/>
        </authorList>
    </citation>
    <scope>IDENTIFICATION</scope>
</reference>
<organism evidence="4">
    <name type="scientific">Echinostoma caproni</name>
    <dbReference type="NCBI Taxonomy" id="27848"/>
    <lineage>
        <taxon>Eukaryota</taxon>
        <taxon>Metazoa</taxon>
        <taxon>Spiralia</taxon>
        <taxon>Lophotrochozoa</taxon>
        <taxon>Platyhelminthes</taxon>
        <taxon>Trematoda</taxon>
        <taxon>Digenea</taxon>
        <taxon>Plagiorchiida</taxon>
        <taxon>Echinostomata</taxon>
        <taxon>Echinostomatoidea</taxon>
        <taxon>Echinostomatidae</taxon>
        <taxon>Echinostoma</taxon>
    </lineage>
</organism>
<evidence type="ECO:0000313" key="3">
    <source>
        <dbReference type="Proteomes" id="UP000272942"/>
    </source>
</evidence>
<dbReference type="OrthoDB" id="6273453at2759"/>
<name>A0A183B9W2_9TREM</name>
<dbReference type="WBParaSite" id="ECPE_0001603701-mRNA-1">
    <property type="protein sequence ID" value="ECPE_0001603701-mRNA-1"/>
    <property type="gene ID" value="ECPE_0001603701"/>
</dbReference>
<reference evidence="2 3" key="2">
    <citation type="submission" date="2018-11" db="EMBL/GenBank/DDBJ databases">
        <authorList>
            <consortium name="Pathogen Informatics"/>
        </authorList>
    </citation>
    <scope>NUCLEOTIDE SEQUENCE [LARGE SCALE GENOMIC DNA]</scope>
    <source>
        <strain evidence="2 3">Egypt</strain>
    </source>
</reference>
<sequence length="137" mass="14867">MHRTNPLKSEVAVRKTGGLFLSPNGVKVEIPPGASTGRRERLLCSTVSSTARGALAPWLGPNLRMASDIQLFYAPTSFKQPLAVFIPFSFAATRELSYTQSEDANTQERSKSGHASMSEDTTEGDLSEFGCELSRNV</sequence>
<evidence type="ECO:0000256" key="1">
    <source>
        <dbReference type="SAM" id="MobiDB-lite"/>
    </source>
</evidence>
<keyword evidence="3" id="KW-1185">Reference proteome</keyword>
<protein>
    <submittedName>
        <fullName evidence="2 4">Uncharacterized protein</fullName>
    </submittedName>
</protein>
<evidence type="ECO:0000313" key="2">
    <source>
        <dbReference type="EMBL" id="VDP93268.1"/>
    </source>
</evidence>
<proteinExistence type="predicted"/>
<dbReference type="Proteomes" id="UP000272942">
    <property type="component" value="Unassembled WGS sequence"/>
</dbReference>
<feature type="region of interest" description="Disordered" evidence="1">
    <location>
        <begin position="99"/>
        <end position="137"/>
    </location>
</feature>
<gene>
    <name evidence="2" type="ORF">ECPE_LOCUS15996</name>
</gene>
<dbReference type="AlphaFoldDB" id="A0A183B9W2"/>
<accession>A0A183B9W2</accession>
<evidence type="ECO:0000313" key="4">
    <source>
        <dbReference type="WBParaSite" id="ECPE_0001603701-mRNA-1"/>
    </source>
</evidence>